<gene>
    <name evidence="2" type="ORF">ACFODX_12045</name>
</gene>
<dbReference type="Pfam" id="PF02661">
    <property type="entry name" value="Fic"/>
    <property type="match status" value="1"/>
</dbReference>
<keyword evidence="3" id="KW-1185">Reference proteome</keyword>
<sequence>MSQIKSLIGSHPSEAGLVEHSLTHRWIWQAAQWPGFHWDQVRLEPLLREAHTNLGVLLGRAGTASAELDAASVLDNLLQNIITSSAIEGESVNVASVRSSLARRLGIPLDETAASPTSSRTEGLAALMMDAVQNTQVPLSVERLLQWHTWLFPDDEPRLVSIKVGQLRGQEPMQVVSGRLDKPKVHFEAPPRDGLEGQLDRFIAWFNQSATPTLDPLLRAAITHFWFITLHPFDDGNGRITRALTDLALAQADAQSIRLYAMSSAILANRSGYYRILEQSQSGDLNITAWLEWFLQTLNSTLQTALGNIGRVLHKRRFWLQFHNTQLSGEQRKVLNRLLDGGERGFEGGISAAQYQKVAKVSKATATRHLADLLAKGCLEKLPGGGRSTRYHIKLTDSHTP</sequence>
<dbReference type="InterPro" id="IPR036388">
    <property type="entry name" value="WH-like_DNA-bd_sf"/>
</dbReference>
<dbReference type="InterPro" id="IPR036597">
    <property type="entry name" value="Fido-like_dom_sf"/>
</dbReference>
<dbReference type="InterPro" id="IPR040198">
    <property type="entry name" value="Fido_containing"/>
</dbReference>
<name>A0ABV7FHR6_9GAMM</name>
<feature type="domain" description="Fido" evidence="1">
    <location>
        <begin position="139"/>
        <end position="296"/>
    </location>
</feature>
<evidence type="ECO:0000313" key="2">
    <source>
        <dbReference type="EMBL" id="MFC3116293.1"/>
    </source>
</evidence>
<proteinExistence type="predicted"/>
<accession>A0ABV7FHR6</accession>
<dbReference type="SUPFAM" id="SSF140931">
    <property type="entry name" value="Fic-like"/>
    <property type="match status" value="1"/>
</dbReference>
<organism evidence="2 3">
    <name type="scientific">Cellvibrio fontiphilus</name>
    <dbReference type="NCBI Taxonomy" id="1815559"/>
    <lineage>
        <taxon>Bacteria</taxon>
        <taxon>Pseudomonadati</taxon>
        <taxon>Pseudomonadota</taxon>
        <taxon>Gammaproteobacteria</taxon>
        <taxon>Cellvibrionales</taxon>
        <taxon>Cellvibrionaceae</taxon>
        <taxon>Cellvibrio</taxon>
    </lineage>
</organism>
<dbReference type="Pfam" id="PF13776">
    <property type="entry name" value="DUF4172"/>
    <property type="match status" value="1"/>
</dbReference>
<dbReference type="InterPro" id="IPR036390">
    <property type="entry name" value="WH_DNA-bd_sf"/>
</dbReference>
<protein>
    <submittedName>
        <fullName evidence="2">Fic family protein</fullName>
    </submittedName>
</protein>
<reference evidence="3" key="1">
    <citation type="journal article" date="2019" name="Int. J. Syst. Evol. Microbiol.">
        <title>The Global Catalogue of Microorganisms (GCM) 10K type strain sequencing project: providing services to taxonomists for standard genome sequencing and annotation.</title>
        <authorList>
            <consortium name="The Broad Institute Genomics Platform"/>
            <consortium name="The Broad Institute Genome Sequencing Center for Infectious Disease"/>
            <person name="Wu L."/>
            <person name="Ma J."/>
        </authorList>
    </citation>
    <scope>NUCLEOTIDE SEQUENCE [LARGE SCALE GENOMIC DNA]</scope>
    <source>
        <strain evidence="3">KCTC 52237</strain>
    </source>
</reference>
<dbReference type="PANTHER" id="PTHR13504">
    <property type="entry name" value="FIDO DOMAIN-CONTAINING PROTEIN DDB_G0283145"/>
    <property type="match status" value="1"/>
</dbReference>
<dbReference type="InterPro" id="IPR003812">
    <property type="entry name" value="Fido"/>
</dbReference>
<comment type="caution">
    <text evidence="2">The sequence shown here is derived from an EMBL/GenBank/DDBJ whole genome shotgun (WGS) entry which is preliminary data.</text>
</comment>
<dbReference type="Gene3D" id="1.10.3290.10">
    <property type="entry name" value="Fido-like domain"/>
    <property type="match status" value="1"/>
</dbReference>
<evidence type="ECO:0000259" key="1">
    <source>
        <dbReference type="PROSITE" id="PS51459"/>
    </source>
</evidence>
<dbReference type="PROSITE" id="PS51459">
    <property type="entry name" value="FIDO"/>
    <property type="match status" value="1"/>
</dbReference>
<dbReference type="PANTHER" id="PTHR13504:SF33">
    <property type="entry name" value="FIC FAMILY PROTEIN"/>
    <property type="match status" value="1"/>
</dbReference>
<dbReference type="SUPFAM" id="SSF46785">
    <property type="entry name" value="Winged helix' DNA-binding domain"/>
    <property type="match status" value="1"/>
</dbReference>
<dbReference type="InterPro" id="IPR025230">
    <property type="entry name" value="DUF4172"/>
</dbReference>
<dbReference type="Proteomes" id="UP001595555">
    <property type="component" value="Unassembled WGS sequence"/>
</dbReference>
<dbReference type="Gene3D" id="1.10.10.10">
    <property type="entry name" value="Winged helix-like DNA-binding domain superfamily/Winged helix DNA-binding domain"/>
    <property type="match status" value="1"/>
</dbReference>
<evidence type="ECO:0000313" key="3">
    <source>
        <dbReference type="Proteomes" id="UP001595555"/>
    </source>
</evidence>
<dbReference type="EMBL" id="JBHRTF010000004">
    <property type="protein sequence ID" value="MFC3116293.1"/>
    <property type="molecule type" value="Genomic_DNA"/>
</dbReference>
<dbReference type="RefSeq" id="WP_378119412.1">
    <property type="nucleotide sequence ID" value="NZ_JBHRTF010000004.1"/>
</dbReference>